<evidence type="ECO:0000313" key="1">
    <source>
        <dbReference type="EMBL" id="KAL0637345.1"/>
    </source>
</evidence>
<gene>
    <name evidence="1" type="ORF">Q9L58_003678</name>
</gene>
<sequence>MAQYVANYREIASLGGYFPASIHDPTPAEFEPVPAPKSFEIPVDADGNPRDPAGICEGEIVSPGDSSATATSKQLEFWEWHCRSTFRTQKWRMRFGNPHTRLGRLQTTYESYIKSGNDEVINEDVPEWTDNSRLAQLIVFYPPILERLVIFLDLHTLLGLMSSSKFLRRWLLNYPPAWRHISFDVRKIGFQEECEAAIDEDAQHGSKYGAWTGSMLRHTYGAMTLMPTEETVVLSSLPLAGLRYLNLDGSPAVGGRAFNDVLRATRGTLEVLSVRFCQYVGVTDMERLLVSCTVKQEDQDVEDEEDNSDEERVVDNRTGYCFVKPPGCALMKLQIWGIRGENRPYHQISTARKVQLLVDPNISLKKGLPVEVNRGYIARETKFGTAVAMDQRSSFINGMFYIPYSISETFRYSWNNSPASQDIAGRLLVIARQLGIETDFEDCDASEDCWNHKYVKTTGEWKVGIPGLRTVRNCSKCGFKKKETMCRDCEEHRTCFGCKKTVCRSCDPEFHFVGNRCDTCSDEGRLYCRDCHDATTEALSELTAAKSSHEEHTRIESCPGGFGCHGRHVLE</sequence>
<keyword evidence="2" id="KW-1185">Reference proteome</keyword>
<comment type="caution">
    <text evidence="1">The sequence shown here is derived from an EMBL/GenBank/DDBJ whole genome shotgun (WGS) entry which is preliminary data.</text>
</comment>
<organism evidence="1 2">
    <name type="scientific">Discina gigas</name>
    <dbReference type="NCBI Taxonomy" id="1032678"/>
    <lineage>
        <taxon>Eukaryota</taxon>
        <taxon>Fungi</taxon>
        <taxon>Dikarya</taxon>
        <taxon>Ascomycota</taxon>
        <taxon>Pezizomycotina</taxon>
        <taxon>Pezizomycetes</taxon>
        <taxon>Pezizales</taxon>
        <taxon>Discinaceae</taxon>
        <taxon>Discina</taxon>
    </lineage>
</organism>
<evidence type="ECO:0000313" key="2">
    <source>
        <dbReference type="Proteomes" id="UP001447188"/>
    </source>
</evidence>
<name>A0ABR3GNG6_9PEZI</name>
<protein>
    <recommendedName>
        <fullName evidence="3">F-box domain-containing protein</fullName>
    </recommendedName>
</protein>
<proteinExistence type="predicted"/>
<evidence type="ECO:0008006" key="3">
    <source>
        <dbReference type="Google" id="ProtNLM"/>
    </source>
</evidence>
<reference evidence="1 2" key="1">
    <citation type="submission" date="2024-02" db="EMBL/GenBank/DDBJ databases">
        <title>Discinaceae phylogenomics.</title>
        <authorList>
            <person name="Dirks A.C."/>
            <person name="James T.Y."/>
        </authorList>
    </citation>
    <scope>NUCLEOTIDE SEQUENCE [LARGE SCALE GENOMIC DNA]</scope>
    <source>
        <strain evidence="1 2">ACD0624</strain>
    </source>
</reference>
<dbReference type="Proteomes" id="UP001447188">
    <property type="component" value="Unassembled WGS sequence"/>
</dbReference>
<accession>A0ABR3GNG6</accession>
<dbReference type="EMBL" id="JBBBZM010000036">
    <property type="protein sequence ID" value="KAL0637345.1"/>
    <property type="molecule type" value="Genomic_DNA"/>
</dbReference>